<evidence type="ECO:0000256" key="1">
    <source>
        <dbReference type="SAM" id="MobiDB-lite"/>
    </source>
</evidence>
<dbReference type="PANTHER" id="PTHR12087">
    <property type="entry name" value="ORIGIN RECOGNITION COMPLEX SUBUNIT 4"/>
    <property type="match status" value="1"/>
</dbReference>
<dbReference type="GO" id="GO:0005664">
    <property type="term" value="C:nuclear origin of replication recognition complex"/>
    <property type="evidence" value="ECO:0007669"/>
    <property type="project" value="TreeGrafter"/>
</dbReference>
<reference evidence="2" key="2">
    <citation type="journal article" date="2023" name="IMA Fungus">
        <title>Comparative genomic study of the Penicillium genus elucidates a diverse pangenome and 15 lateral gene transfer events.</title>
        <authorList>
            <person name="Petersen C."/>
            <person name="Sorensen T."/>
            <person name="Nielsen M.R."/>
            <person name="Sondergaard T.E."/>
            <person name="Sorensen J.L."/>
            <person name="Fitzpatrick D.A."/>
            <person name="Frisvad J.C."/>
            <person name="Nielsen K.L."/>
        </authorList>
    </citation>
    <scope>NUCLEOTIDE SEQUENCE</scope>
    <source>
        <strain evidence="2">IBT 34128</strain>
    </source>
</reference>
<dbReference type="GO" id="GO:0003688">
    <property type="term" value="F:DNA replication origin binding"/>
    <property type="evidence" value="ECO:0007669"/>
    <property type="project" value="TreeGrafter"/>
</dbReference>
<comment type="caution">
    <text evidence="2">The sequence shown here is derived from an EMBL/GenBank/DDBJ whole genome shotgun (WGS) entry which is preliminary data.</text>
</comment>
<dbReference type="Gene3D" id="3.40.50.300">
    <property type="entry name" value="P-loop containing nucleotide triphosphate hydrolases"/>
    <property type="match status" value="1"/>
</dbReference>
<dbReference type="InterPro" id="IPR016527">
    <property type="entry name" value="ORC4"/>
</dbReference>
<dbReference type="Pfam" id="PF05673">
    <property type="entry name" value="DUF815"/>
    <property type="match status" value="1"/>
</dbReference>
<dbReference type="EMBL" id="JAPMSZ010000004">
    <property type="protein sequence ID" value="KAJ5105593.1"/>
    <property type="molecule type" value="Genomic_DNA"/>
</dbReference>
<feature type="compositionally biased region" description="Polar residues" evidence="1">
    <location>
        <begin position="155"/>
        <end position="164"/>
    </location>
</feature>
<dbReference type="GeneID" id="81392690"/>
<name>A0A9W9FSJ8_9EURO</name>
<protein>
    <recommendedName>
        <fullName evidence="4">Origin recognition complex subunit 4</fullName>
    </recommendedName>
</protein>
<proteinExistence type="predicted"/>
<evidence type="ECO:0000313" key="2">
    <source>
        <dbReference type="EMBL" id="KAJ5105593.1"/>
    </source>
</evidence>
<dbReference type="AlphaFoldDB" id="A0A9W9FSJ8"/>
<feature type="compositionally biased region" description="Polar residues" evidence="1">
    <location>
        <begin position="173"/>
        <end position="186"/>
    </location>
</feature>
<gene>
    <name evidence="2" type="ORF">NUU61_002940</name>
</gene>
<reference evidence="2" key="1">
    <citation type="submission" date="2022-11" db="EMBL/GenBank/DDBJ databases">
        <authorList>
            <person name="Petersen C."/>
        </authorList>
    </citation>
    <scope>NUCLEOTIDE SEQUENCE</scope>
    <source>
        <strain evidence="2">IBT 34128</strain>
    </source>
</reference>
<dbReference type="RefSeq" id="XP_056514589.1">
    <property type="nucleotide sequence ID" value="XM_056653522.1"/>
</dbReference>
<dbReference type="GO" id="GO:0006270">
    <property type="term" value="P:DNA replication initiation"/>
    <property type="evidence" value="ECO:0007669"/>
    <property type="project" value="TreeGrafter"/>
</dbReference>
<feature type="region of interest" description="Disordered" evidence="1">
    <location>
        <begin position="1"/>
        <end position="201"/>
    </location>
</feature>
<dbReference type="InterPro" id="IPR027417">
    <property type="entry name" value="P-loop_NTPase"/>
</dbReference>
<organism evidence="2 3">
    <name type="scientific">Penicillium alfredii</name>
    <dbReference type="NCBI Taxonomy" id="1506179"/>
    <lineage>
        <taxon>Eukaryota</taxon>
        <taxon>Fungi</taxon>
        <taxon>Dikarya</taxon>
        <taxon>Ascomycota</taxon>
        <taxon>Pezizomycotina</taxon>
        <taxon>Eurotiomycetes</taxon>
        <taxon>Eurotiomycetidae</taxon>
        <taxon>Eurotiales</taxon>
        <taxon>Aspergillaceae</taxon>
        <taxon>Penicillium</taxon>
    </lineage>
</organism>
<dbReference type="Proteomes" id="UP001141434">
    <property type="component" value="Unassembled WGS sequence"/>
</dbReference>
<sequence>MKDPRASKRRKVSEELGQDEDGDIAMESDSGDVYSIPSSPTGRTPGADGELSTRSKQTSRRRSTRGGAAYAPEAEDEDESNEGQVTETPSRAGVRSSGRQRKVPQRYEEDAATPSSSRKPGTTPSRNSRATRSAQKPRRDSIVDDAEMDVDYEPSQPQTGSITRTRSRKSTPKPRSNGASNGNVSQDSHKDQSPSPEYNDGLDDLVAIQLQQDLYQNQPETQEAVETLEPSPDYVQRLQELSHGLDDQARVLTTAILEKLSGKRQVPLRGLESEYHKAHHLVEQTVTSGEGNSMLLLGSRGCGKSAIVETIISSLAREHGNDFHVVRLNGFLHTDDRLALREMWRQLGRETHTEDDAAKVNSYADTMATLLALLSHPEELFGASGNGGQ</sequence>
<feature type="compositionally biased region" description="Polar residues" evidence="1">
    <location>
        <begin position="113"/>
        <end position="134"/>
    </location>
</feature>
<dbReference type="InterPro" id="IPR008533">
    <property type="entry name" value="DUF815"/>
</dbReference>
<dbReference type="OrthoDB" id="343623at2759"/>
<dbReference type="PANTHER" id="PTHR12087:SF0">
    <property type="entry name" value="ORIGIN RECOGNITION COMPLEX SUBUNIT 4"/>
    <property type="match status" value="1"/>
</dbReference>
<dbReference type="SUPFAM" id="SSF52540">
    <property type="entry name" value="P-loop containing nucleoside triphosphate hydrolases"/>
    <property type="match status" value="1"/>
</dbReference>
<keyword evidence="3" id="KW-1185">Reference proteome</keyword>
<accession>A0A9W9FSJ8</accession>
<evidence type="ECO:0008006" key="4">
    <source>
        <dbReference type="Google" id="ProtNLM"/>
    </source>
</evidence>
<evidence type="ECO:0000313" key="3">
    <source>
        <dbReference type="Proteomes" id="UP001141434"/>
    </source>
</evidence>
<feature type="compositionally biased region" description="Acidic residues" evidence="1">
    <location>
        <begin position="16"/>
        <end position="30"/>
    </location>
</feature>
<feature type="compositionally biased region" description="Acidic residues" evidence="1">
    <location>
        <begin position="143"/>
        <end position="152"/>
    </location>
</feature>